<evidence type="ECO:0000313" key="7">
    <source>
        <dbReference type="EMBL" id="TRY73567.1"/>
    </source>
</evidence>
<evidence type="ECO:0000259" key="6">
    <source>
        <dbReference type="PROSITE" id="PS50240"/>
    </source>
</evidence>
<evidence type="ECO:0000256" key="1">
    <source>
        <dbReference type="ARBA" id="ARBA00023157"/>
    </source>
</evidence>
<dbReference type="GO" id="GO:0006508">
    <property type="term" value="P:proteolysis"/>
    <property type="evidence" value="ECO:0007669"/>
    <property type="project" value="InterPro"/>
</dbReference>
<dbReference type="OrthoDB" id="6358852at2759"/>
<dbReference type="SMART" id="SM00020">
    <property type="entry name" value="Tryp_SPc"/>
    <property type="match status" value="1"/>
</dbReference>
<feature type="domain" description="CUB" evidence="5">
    <location>
        <begin position="45"/>
        <end position="171"/>
    </location>
</feature>
<organism evidence="7 8">
    <name type="scientific">Tigriopus californicus</name>
    <name type="common">Marine copepod</name>
    <dbReference type="NCBI Taxonomy" id="6832"/>
    <lineage>
        <taxon>Eukaryota</taxon>
        <taxon>Metazoa</taxon>
        <taxon>Ecdysozoa</taxon>
        <taxon>Arthropoda</taxon>
        <taxon>Crustacea</taxon>
        <taxon>Multicrustacea</taxon>
        <taxon>Hexanauplia</taxon>
        <taxon>Copepoda</taxon>
        <taxon>Harpacticoida</taxon>
        <taxon>Harpacticidae</taxon>
        <taxon>Tigriopus</taxon>
    </lineage>
</organism>
<dbReference type="FunFam" id="2.40.10.10:FF:000068">
    <property type="entry name" value="transmembrane protease serine 2"/>
    <property type="match status" value="1"/>
</dbReference>
<dbReference type="InterPro" id="IPR009003">
    <property type="entry name" value="Peptidase_S1_PA"/>
</dbReference>
<dbReference type="EMBL" id="VCGU01000007">
    <property type="protein sequence ID" value="TRY73567.1"/>
    <property type="molecule type" value="Genomic_DNA"/>
</dbReference>
<dbReference type="PROSITE" id="PS01180">
    <property type="entry name" value="CUB"/>
    <property type="match status" value="1"/>
</dbReference>
<protein>
    <recommendedName>
        <fullName evidence="9">Peptidase S1 domain-containing protein</fullName>
    </recommendedName>
</protein>
<keyword evidence="4" id="KW-0812">Transmembrane</keyword>
<evidence type="ECO:0000256" key="4">
    <source>
        <dbReference type="SAM" id="Phobius"/>
    </source>
</evidence>
<dbReference type="CDD" id="cd00041">
    <property type="entry name" value="CUB"/>
    <property type="match status" value="1"/>
</dbReference>
<dbReference type="InterPro" id="IPR001314">
    <property type="entry name" value="Peptidase_S1A"/>
</dbReference>
<gene>
    <name evidence="7" type="ORF">TCAL_06709</name>
</gene>
<evidence type="ECO:0008006" key="9">
    <source>
        <dbReference type="Google" id="ProtNLM"/>
    </source>
</evidence>
<dbReference type="PANTHER" id="PTHR24252">
    <property type="entry name" value="ACROSIN-RELATED"/>
    <property type="match status" value="1"/>
</dbReference>
<dbReference type="SUPFAM" id="SSF49854">
    <property type="entry name" value="Spermadhesin, CUB domain"/>
    <property type="match status" value="1"/>
</dbReference>
<keyword evidence="8" id="KW-1185">Reference proteome</keyword>
<proteinExistence type="inferred from homology"/>
<dbReference type="InterPro" id="IPR043504">
    <property type="entry name" value="Peptidase_S1_PA_chymotrypsin"/>
</dbReference>
<keyword evidence="4" id="KW-0472">Membrane</keyword>
<dbReference type="PRINTS" id="PR00722">
    <property type="entry name" value="CHYMOTRYPSIN"/>
</dbReference>
<dbReference type="PANTHER" id="PTHR24252:SF7">
    <property type="entry name" value="HYALIN"/>
    <property type="match status" value="1"/>
</dbReference>
<evidence type="ECO:0000256" key="3">
    <source>
        <dbReference type="PROSITE-ProRule" id="PRU00059"/>
    </source>
</evidence>
<comment type="caution">
    <text evidence="7">The sequence shown here is derived from an EMBL/GenBank/DDBJ whole genome shotgun (WGS) entry which is preliminary data.</text>
</comment>
<dbReference type="Gene3D" id="2.40.10.10">
    <property type="entry name" value="Trypsin-like serine proteases"/>
    <property type="match status" value="1"/>
</dbReference>
<dbReference type="SUPFAM" id="SSF50494">
    <property type="entry name" value="Trypsin-like serine proteases"/>
    <property type="match status" value="1"/>
</dbReference>
<dbReference type="AlphaFoldDB" id="A0A553P7A3"/>
<dbReference type="Gene3D" id="2.60.120.290">
    <property type="entry name" value="Spermadhesin, CUB domain"/>
    <property type="match status" value="1"/>
</dbReference>
<dbReference type="InterPro" id="IPR001254">
    <property type="entry name" value="Trypsin_dom"/>
</dbReference>
<dbReference type="STRING" id="6832.A0A553P7A3"/>
<sequence>MRSVVTQILEHLRTKMQPQVPFLKGIIFCLVTIYCVHGADVILSCEDSVGLNALGDNDRYVIQSHDFSMSQFYDGPQRCSYKVRKQGRCSQMRLNCPTFELEESDNCTRDFVRIRGQDFDFSDDVNLNNGRLCGTVDIIEVFSTGRWFNLTFKTNRRNNNFNGFQCFISCADNLPSTTQGPVTETPEPCKCGETNRMSRIQGGENTQVNEYPWQTLVQIITSATNAYFCGGSLISDRHVLTSAHCFLTPNLNLTHSVSTLSAFGLHDLQDLDITTSLFALDKMVTLHPDYNELTLDNDFAIVELKGPINFSDFPNIRPICLPVPGHELPLGSEAITTGWGATGGASNSILQAATVSTISSSDCQQELQYTITNNMMCAESTVGGQGPCSGDQGGPMISNEANENYYELVGVSSFGPGCTVPEAPFVYSNVSAALDWILSEIGTPSCERPLNLT</sequence>
<dbReference type="GO" id="GO:0004252">
    <property type="term" value="F:serine-type endopeptidase activity"/>
    <property type="evidence" value="ECO:0007669"/>
    <property type="project" value="InterPro"/>
</dbReference>
<dbReference type="CDD" id="cd00190">
    <property type="entry name" value="Tryp_SPc"/>
    <property type="match status" value="1"/>
</dbReference>
<dbReference type="Proteomes" id="UP000318571">
    <property type="component" value="Chromosome 3"/>
</dbReference>
<feature type="domain" description="Peptidase S1" evidence="6">
    <location>
        <begin position="200"/>
        <end position="442"/>
    </location>
</feature>
<reference evidence="7 8" key="1">
    <citation type="journal article" date="2018" name="Nat. Ecol. Evol.">
        <title>Genomic signatures of mitonuclear coevolution across populations of Tigriopus californicus.</title>
        <authorList>
            <person name="Barreto F.S."/>
            <person name="Watson E.T."/>
            <person name="Lima T.G."/>
            <person name="Willett C.S."/>
            <person name="Edmands S."/>
            <person name="Li W."/>
            <person name="Burton R.S."/>
        </authorList>
    </citation>
    <scope>NUCLEOTIDE SEQUENCE [LARGE SCALE GENOMIC DNA]</scope>
    <source>
        <strain evidence="7 8">San Diego</strain>
    </source>
</reference>
<name>A0A553P7A3_TIGCA</name>
<keyword evidence="1" id="KW-1015">Disulfide bond</keyword>
<dbReference type="PROSITE" id="PS50240">
    <property type="entry name" value="TRYPSIN_DOM"/>
    <property type="match status" value="1"/>
</dbReference>
<dbReference type="Pfam" id="PF00431">
    <property type="entry name" value="CUB"/>
    <property type="match status" value="1"/>
</dbReference>
<keyword evidence="4" id="KW-1133">Transmembrane helix</keyword>
<dbReference type="Pfam" id="PF00089">
    <property type="entry name" value="Trypsin"/>
    <property type="match status" value="1"/>
</dbReference>
<evidence type="ECO:0000313" key="8">
    <source>
        <dbReference type="Proteomes" id="UP000318571"/>
    </source>
</evidence>
<evidence type="ECO:0000256" key="2">
    <source>
        <dbReference type="ARBA" id="ARBA00024195"/>
    </source>
</evidence>
<comment type="caution">
    <text evidence="3">Lacks conserved residue(s) required for the propagation of feature annotation.</text>
</comment>
<comment type="similarity">
    <text evidence="2">Belongs to the peptidase S1 family. CLIP subfamily.</text>
</comment>
<dbReference type="InterPro" id="IPR000859">
    <property type="entry name" value="CUB_dom"/>
</dbReference>
<dbReference type="InterPro" id="IPR035914">
    <property type="entry name" value="Sperma_CUB_dom_sf"/>
</dbReference>
<dbReference type="FunFam" id="2.40.10.10:FF:000002">
    <property type="entry name" value="Transmembrane protease serine"/>
    <property type="match status" value="1"/>
</dbReference>
<evidence type="ECO:0000259" key="5">
    <source>
        <dbReference type="PROSITE" id="PS01180"/>
    </source>
</evidence>
<accession>A0A553P7A3</accession>
<feature type="transmembrane region" description="Helical" evidence="4">
    <location>
        <begin position="21"/>
        <end position="39"/>
    </location>
</feature>